<gene>
    <name evidence="1" type="ORF">ACMD2_21215</name>
</gene>
<evidence type="ECO:0000313" key="2">
    <source>
        <dbReference type="Proteomes" id="UP000092600"/>
    </source>
</evidence>
<name>A0A199VN33_ANACO</name>
<dbReference type="AlphaFoldDB" id="A0A199VN33"/>
<reference evidence="1 2" key="1">
    <citation type="journal article" date="2016" name="DNA Res.">
        <title>The draft genome of MD-2 pineapple using hybrid error correction of long reads.</title>
        <authorList>
            <person name="Redwan R.M."/>
            <person name="Saidin A."/>
            <person name="Kumar S.V."/>
        </authorList>
    </citation>
    <scope>NUCLEOTIDE SEQUENCE [LARGE SCALE GENOMIC DNA]</scope>
    <source>
        <strain evidence="2">cv. MD2</strain>
        <tissue evidence="1">Leaf</tissue>
    </source>
</reference>
<evidence type="ECO:0000313" key="1">
    <source>
        <dbReference type="EMBL" id="OAY78311.1"/>
    </source>
</evidence>
<accession>A0A199VN33</accession>
<sequence length="89" mass="10176">MALLSIWFTDQPSSAAASSYSHAFVLPGRRRGACWRSRRTQNKKERKKERKKRIRLRCGGCQKAGHSAVLLSTNNRDNNLQLKMQSAKM</sequence>
<organism evidence="1 2">
    <name type="scientific">Ananas comosus</name>
    <name type="common">Pineapple</name>
    <name type="synonym">Ananas ananas</name>
    <dbReference type="NCBI Taxonomy" id="4615"/>
    <lineage>
        <taxon>Eukaryota</taxon>
        <taxon>Viridiplantae</taxon>
        <taxon>Streptophyta</taxon>
        <taxon>Embryophyta</taxon>
        <taxon>Tracheophyta</taxon>
        <taxon>Spermatophyta</taxon>
        <taxon>Magnoliopsida</taxon>
        <taxon>Liliopsida</taxon>
        <taxon>Poales</taxon>
        <taxon>Bromeliaceae</taxon>
        <taxon>Bromelioideae</taxon>
        <taxon>Ananas</taxon>
    </lineage>
</organism>
<proteinExistence type="predicted"/>
<dbReference type="Proteomes" id="UP000092600">
    <property type="component" value="Unassembled WGS sequence"/>
</dbReference>
<protein>
    <submittedName>
        <fullName evidence="1">Uncharacterized protein</fullName>
    </submittedName>
</protein>
<dbReference type="EMBL" id="LSRQ01001325">
    <property type="protein sequence ID" value="OAY78311.1"/>
    <property type="molecule type" value="Genomic_DNA"/>
</dbReference>
<comment type="caution">
    <text evidence="1">The sequence shown here is derived from an EMBL/GenBank/DDBJ whole genome shotgun (WGS) entry which is preliminary data.</text>
</comment>